<dbReference type="Proteomes" id="UP000467840">
    <property type="component" value="Chromosome 12"/>
</dbReference>
<dbReference type="GO" id="GO:0048367">
    <property type="term" value="P:shoot system development"/>
    <property type="evidence" value="ECO:0007669"/>
    <property type="project" value="InterPro"/>
</dbReference>
<accession>A0A6A6K4T8</accession>
<dbReference type="EMBL" id="JAAGAX010000018">
    <property type="protein sequence ID" value="KAF2283742.1"/>
    <property type="molecule type" value="Genomic_DNA"/>
</dbReference>
<gene>
    <name evidence="2" type="ORF">GH714_014734</name>
</gene>
<keyword evidence="3" id="KW-1185">Reference proteome</keyword>
<keyword evidence="1" id="KW-0175">Coiled coil</keyword>
<protein>
    <submittedName>
        <fullName evidence="2">Uncharacterized protein</fullName>
    </submittedName>
</protein>
<organism evidence="2 3">
    <name type="scientific">Hevea brasiliensis</name>
    <name type="common">Para rubber tree</name>
    <name type="synonym">Siphonia brasiliensis</name>
    <dbReference type="NCBI Taxonomy" id="3981"/>
    <lineage>
        <taxon>Eukaryota</taxon>
        <taxon>Viridiplantae</taxon>
        <taxon>Streptophyta</taxon>
        <taxon>Embryophyta</taxon>
        <taxon>Tracheophyta</taxon>
        <taxon>Spermatophyta</taxon>
        <taxon>Magnoliopsida</taxon>
        <taxon>eudicotyledons</taxon>
        <taxon>Gunneridae</taxon>
        <taxon>Pentapetalae</taxon>
        <taxon>rosids</taxon>
        <taxon>fabids</taxon>
        <taxon>Malpighiales</taxon>
        <taxon>Euphorbiaceae</taxon>
        <taxon>Crotonoideae</taxon>
        <taxon>Micrandreae</taxon>
        <taxon>Hevea</taxon>
    </lineage>
</organism>
<reference evidence="2 3" key="1">
    <citation type="journal article" date="2020" name="Mol. Plant">
        <title>The Chromosome-Based Rubber Tree Genome Provides New Insights into Spurge Genome Evolution and Rubber Biosynthesis.</title>
        <authorList>
            <person name="Liu J."/>
            <person name="Shi C."/>
            <person name="Shi C.C."/>
            <person name="Li W."/>
            <person name="Zhang Q.J."/>
            <person name="Zhang Y."/>
            <person name="Li K."/>
            <person name="Lu H.F."/>
            <person name="Shi C."/>
            <person name="Zhu S.T."/>
            <person name="Xiao Z.Y."/>
            <person name="Nan H."/>
            <person name="Yue Y."/>
            <person name="Zhu X.G."/>
            <person name="Wu Y."/>
            <person name="Hong X.N."/>
            <person name="Fan G.Y."/>
            <person name="Tong Y."/>
            <person name="Zhang D."/>
            <person name="Mao C.L."/>
            <person name="Liu Y.L."/>
            <person name="Hao S.J."/>
            <person name="Liu W.Q."/>
            <person name="Lv M.Q."/>
            <person name="Zhang H.B."/>
            <person name="Liu Y."/>
            <person name="Hu-Tang G.R."/>
            <person name="Wang J.P."/>
            <person name="Wang J.H."/>
            <person name="Sun Y.H."/>
            <person name="Ni S.B."/>
            <person name="Chen W.B."/>
            <person name="Zhang X.C."/>
            <person name="Jiao Y.N."/>
            <person name="Eichler E.E."/>
            <person name="Li G.H."/>
            <person name="Liu X."/>
            <person name="Gao L.Z."/>
        </authorList>
    </citation>
    <scope>NUCLEOTIDE SEQUENCE [LARGE SCALE GENOMIC DNA]</scope>
    <source>
        <strain evidence="3">cv. GT1</strain>
        <tissue evidence="2">Leaf</tissue>
    </source>
</reference>
<sequence length="389" mass="43954">MAAFHLRSISLPSRSHPLTVSIELYKLKASQSSSIGHKLAVLKELYDCVDDFLQLPFTQQTFCHERLNQSVEEALNGSLRSLEVCSTTRDFLSQMRECVQGLESSIRRKRAGESDWNEVDVYMASRKRLTKAICKHLRNLKRREKNCRTATLDENFDLENMINMLKGAEETSLAVFESILSFISHTKRKTELFGWSIVSKLLQPKNGDVEANEAEKIDGALLVLRSSKDIDQVQIVLKGLEALESSLQEAGEELDCVYRRLVKTRVTGVLPPSTPEHNFVSTNFVPIDLIFPFSAKGKSKPSGWSIISKALQSKRISCEVEIELNEVEKIDAELLILKSSNDISISQLQNVLKGLEALESSTQEVEEELECIYRQLVKTRVSLLNILNH</sequence>
<dbReference type="Pfam" id="PF03087">
    <property type="entry name" value="BPS1"/>
    <property type="match status" value="2"/>
</dbReference>
<dbReference type="GO" id="GO:0048364">
    <property type="term" value="P:root development"/>
    <property type="evidence" value="ECO:0007669"/>
    <property type="project" value="InterPro"/>
</dbReference>
<dbReference type="InterPro" id="IPR004320">
    <property type="entry name" value="BPS1_pln"/>
</dbReference>
<dbReference type="PANTHER" id="PTHR33070">
    <property type="entry name" value="OS06G0725500 PROTEIN"/>
    <property type="match status" value="1"/>
</dbReference>
<evidence type="ECO:0000313" key="2">
    <source>
        <dbReference type="EMBL" id="KAF2283742.1"/>
    </source>
</evidence>
<dbReference type="AlphaFoldDB" id="A0A6A6K4T8"/>
<proteinExistence type="predicted"/>
<name>A0A6A6K4T8_HEVBR</name>
<feature type="coiled-coil region" evidence="1">
    <location>
        <begin position="348"/>
        <end position="375"/>
    </location>
</feature>
<dbReference type="PANTHER" id="PTHR33070:SF115">
    <property type="entry name" value="T23E18.15"/>
    <property type="match status" value="1"/>
</dbReference>
<comment type="caution">
    <text evidence="2">The sequence shown here is derived from an EMBL/GenBank/DDBJ whole genome shotgun (WGS) entry which is preliminary data.</text>
</comment>
<evidence type="ECO:0000256" key="1">
    <source>
        <dbReference type="SAM" id="Coils"/>
    </source>
</evidence>
<evidence type="ECO:0000313" key="3">
    <source>
        <dbReference type="Proteomes" id="UP000467840"/>
    </source>
</evidence>